<dbReference type="Proteomes" id="UP001209570">
    <property type="component" value="Unassembled WGS sequence"/>
</dbReference>
<proteinExistence type="predicted"/>
<dbReference type="InterPro" id="IPR052579">
    <property type="entry name" value="Zinc_finger_SWIM"/>
</dbReference>
<feature type="compositionally biased region" description="Low complexity" evidence="1">
    <location>
        <begin position="526"/>
        <end position="537"/>
    </location>
</feature>
<evidence type="ECO:0000259" key="2">
    <source>
        <dbReference type="Pfam" id="PF21056"/>
    </source>
</evidence>
<evidence type="ECO:0000313" key="3">
    <source>
        <dbReference type="EMBL" id="KAJ0405796.1"/>
    </source>
</evidence>
<gene>
    <name evidence="3" type="ORF">P43SY_003646</name>
</gene>
<comment type="caution">
    <text evidence="3">The sequence shown here is derived from an EMBL/GenBank/DDBJ whole genome shotgun (WGS) entry which is preliminary data.</text>
</comment>
<feature type="domain" description="ZSWIM1/3 RNaseH-like" evidence="2">
    <location>
        <begin position="824"/>
        <end position="862"/>
    </location>
</feature>
<dbReference type="Pfam" id="PF21056">
    <property type="entry name" value="ZSWIM1-3_RNaseH-like"/>
    <property type="match status" value="1"/>
</dbReference>
<organism evidence="3 4">
    <name type="scientific">Pythium insidiosum</name>
    <name type="common">Pythiosis disease agent</name>
    <dbReference type="NCBI Taxonomy" id="114742"/>
    <lineage>
        <taxon>Eukaryota</taxon>
        <taxon>Sar</taxon>
        <taxon>Stramenopiles</taxon>
        <taxon>Oomycota</taxon>
        <taxon>Peronosporomycetes</taxon>
        <taxon>Pythiales</taxon>
        <taxon>Pythiaceae</taxon>
        <taxon>Pythium</taxon>
    </lineage>
</organism>
<accession>A0AAD5Q947</accession>
<feature type="region of interest" description="Disordered" evidence="1">
    <location>
        <begin position="515"/>
        <end position="550"/>
    </location>
</feature>
<dbReference type="AlphaFoldDB" id="A0AAD5Q947"/>
<reference evidence="3" key="1">
    <citation type="submission" date="2021-12" db="EMBL/GenBank/DDBJ databases">
        <title>Prjna785345.</title>
        <authorList>
            <person name="Rujirawat T."/>
            <person name="Krajaejun T."/>
        </authorList>
    </citation>
    <scope>NUCLEOTIDE SEQUENCE</scope>
    <source>
        <strain evidence="3">Pi057C3</strain>
    </source>
</reference>
<name>A0AAD5Q947_PYTIN</name>
<dbReference type="EMBL" id="JAKCXM010000040">
    <property type="protein sequence ID" value="KAJ0405796.1"/>
    <property type="molecule type" value="Genomic_DNA"/>
</dbReference>
<dbReference type="InterPro" id="IPR048324">
    <property type="entry name" value="ZSWIM1-3_RNaseH-like"/>
</dbReference>
<sequence length="938" mass="105552">MATKEIFNDLNLVLRLNQHIEELTSSREAAAALLHKESSFKVLAELSALRTPEPREDAQFDHQRLDFLATNVSNLPFHLQGDAAFNEAGAMAKRRQLRHSDSIKERISFLWNVARGKKNAELTRRKGSRASSAAALSDTMAAISATINEQEYTEMMLLVFKVLRDDFVLETAHRQIQCDWEVDSHHGDALTFEQFFAAFFELVDVWTCDVLEATYTRFLELLARRITLRVVVFLDDMKLKLALSDNFDEAVVVKAIPLKTIKQFASVARLMESSGVRTVGELADADPKAVESQRLAYLQRGGASREKIGGDIQNLLAMFREVSQQFQQANYVLNNMVLQRLPGQSHDANGTETEVIDALKASFLIEKGIALQRRSDRDEILDELRKFGVDPTGLTDAAAKERYDSLYEMFVLRDGENIRSLAQTVLARIKMELAAHGIVVNDDEAEAMYDGFYGSIVDGSGEKIVADAKSWLSEMHVVISESAREPQGVDFEYEEKVIGALIEAPLVLPERHKKSKIASSAPTEQVDVTSTPTPTDTMLYQIEGPHVPRETRAKRAALRADFEREIQRQRRATESGEANESAGECDSGVDTTGDDADDADYEDDVEAADTDEKDGVRVDPPQKVHKSWEEWEKYFEENKAVTYQVLPVFETLRSSLRNARIAATAKGKRGAVPFIPKDQFQYYSKLFNRKGNWQLEVCRGFFNHNHEVSAPIYKDYPVARGVKDPIVQAETTVMIRMGAKRSRIYDYLLSAGENVVKKDVDSMIQRERRAASNLDDDDETAIVVAEFAADKGNAATVDVTDRDREWPASAALSAGDKQRLAHAPYFKRAHPEKWKLLHVIMVDKDLNEIRVLGKHFPEAKVLICHFHVIKYIGIMCRKPEYGKLSSDDLESIDVALATLIATPLAIIRFPSHRHVTINDSPTFSRSMTPFWRIGSVET</sequence>
<evidence type="ECO:0000256" key="1">
    <source>
        <dbReference type="SAM" id="MobiDB-lite"/>
    </source>
</evidence>
<feature type="region of interest" description="Disordered" evidence="1">
    <location>
        <begin position="567"/>
        <end position="600"/>
    </location>
</feature>
<dbReference type="PANTHER" id="PTHR31569:SF4">
    <property type="entry name" value="SWIM-TYPE DOMAIN-CONTAINING PROTEIN"/>
    <property type="match status" value="1"/>
</dbReference>
<evidence type="ECO:0000313" key="4">
    <source>
        <dbReference type="Proteomes" id="UP001209570"/>
    </source>
</evidence>
<keyword evidence="4" id="KW-1185">Reference proteome</keyword>
<dbReference type="PANTHER" id="PTHR31569">
    <property type="entry name" value="SWIM-TYPE DOMAIN-CONTAINING PROTEIN"/>
    <property type="match status" value="1"/>
</dbReference>
<protein>
    <recommendedName>
        <fullName evidence="2">ZSWIM1/3 RNaseH-like domain-containing protein</fullName>
    </recommendedName>
</protein>